<evidence type="ECO:0008006" key="5">
    <source>
        <dbReference type="Google" id="ProtNLM"/>
    </source>
</evidence>
<evidence type="ECO:0000259" key="2">
    <source>
        <dbReference type="PROSITE" id="PS50144"/>
    </source>
</evidence>
<evidence type="ECO:0000313" key="4">
    <source>
        <dbReference type="Proteomes" id="UP001328107"/>
    </source>
</evidence>
<dbReference type="SUPFAM" id="SSF49599">
    <property type="entry name" value="TRAF domain-like"/>
    <property type="match status" value="1"/>
</dbReference>
<evidence type="ECO:0000313" key="3">
    <source>
        <dbReference type="EMBL" id="GMR54568.1"/>
    </source>
</evidence>
<feature type="domain" description="BTB" evidence="1">
    <location>
        <begin position="172"/>
        <end position="239"/>
    </location>
</feature>
<dbReference type="Pfam" id="PF22486">
    <property type="entry name" value="MATH_2"/>
    <property type="match status" value="1"/>
</dbReference>
<dbReference type="AlphaFoldDB" id="A0AAN5I6U9"/>
<keyword evidence="4" id="KW-1185">Reference proteome</keyword>
<feature type="non-terminal residue" evidence="3">
    <location>
        <position position="1"/>
    </location>
</feature>
<dbReference type="InterPro" id="IPR002083">
    <property type="entry name" value="MATH/TRAF_dom"/>
</dbReference>
<name>A0AAN5I6U9_9BILA</name>
<dbReference type="PROSITE" id="PS50144">
    <property type="entry name" value="MATH"/>
    <property type="match status" value="1"/>
</dbReference>
<dbReference type="PROSITE" id="PS50097">
    <property type="entry name" value="BTB"/>
    <property type="match status" value="1"/>
</dbReference>
<dbReference type="Gene3D" id="3.30.710.10">
    <property type="entry name" value="Potassium Channel Kv1.1, Chain A"/>
    <property type="match status" value="1"/>
</dbReference>
<organism evidence="3 4">
    <name type="scientific">Pristionchus mayeri</name>
    <dbReference type="NCBI Taxonomy" id="1317129"/>
    <lineage>
        <taxon>Eukaryota</taxon>
        <taxon>Metazoa</taxon>
        <taxon>Ecdysozoa</taxon>
        <taxon>Nematoda</taxon>
        <taxon>Chromadorea</taxon>
        <taxon>Rhabditida</taxon>
        <taxon>Rhabditina</taxon>
        <taxon>Diplogasteromorpha</taxon>
        <taxon>Diplogasteroidea</taxon>
        <taxon>Neodiplogasteridae</taxon>
        <taxon>Pristionchus</taxon>
    </lineage>
</organism>
<gene>
    <name evidence="3" type="ORF">PMAYCL1PPCAC_24763</name>
</gene>
<dbReference type="Gene3D" id="2.60.210.10">
    <property type="entry name" value="Apoptosis, Tumor Necrosis Factor Receptor Associated Protein 2, Chain A"/>
    <property type="match status" value="1"/>
</dbReference>
<dbReference type="InterPro" id="IPR000210">
    <property type="entry name" value="BTB/POZ_dom"/>
</dbReference>
<reference evidence="4" key="1">
    <citation type="submission" date="2022-10" db="EMBL/GenBank/DDBJ databases">
        <title>Genome assembly of Pristionchus species.</title>
        <authorList>
            <person name="Yoshida K."/>
            <person name="Sommer R.J."/>
        </authorList>
    </citation>
    <scope>NUCLEOTIDE SEQUENCE [LARGE SCALE GENOMIC DNA]</scope>
    <source>
        <strain evidence="4">RS5460</strain>
    </source>
</reference>
<dbReference type="SMART" id="SM00061">
    <property type="entry name" value="MATH"/>
    <property type="match status" value="1"/>
</dbReference>
<dbReference type="Pfam" id="PF00651">
    <property type="entry name" value="BTB"/>
    <property type="match status" value="1"/>
</dbReference>
<dbReference type="Proteomes" id="UP001328107">
    <property type="component" value="Unassembled WGS sequence"/>
</dbReference>
<feature type="domain" description="MATH" evidence="2">
    <location>
        <begin position="24"/>
        <end position="148"/>
    </location>
</feature>
<accession>A0AAN5I6U9</accession>
<protein>
    <recommendedName>
        <fullName evidence="5">BTB domain-containing protein</fullName>
    </recommendedName>
</protein>
<dbReference type="EMBL" id="BTRK01000005">
    <property type="protein sequence ID" value="GMR54568.1"/>
    <property type="molecule type" value="Genomic_DNA"/>
</dbReference>
<dbReference type="SUPFAM" id="SSF54695">
    <property type="entry name" value="POZ domain"/>
    <property type="match status" value="1"/>
</dbReference>
<dbReference type="InterPro" id="IPR011333">
    <property type="entry name" value="SKP1/BTB/POZ_sf"/>
</dbReference>
<dbReference type="InterPro" id="IPR008974">
    <property type="entry name" value="TRAF-like"/>
</dbReference>
<dbReference type="CDD" id="cd00121">
    <property type="entry name" value="MATH"/>
    <property type="match status" value="1"/>
</dbReference>
<comment type="caution">
    <text evidence="3">The sequence shown here is derived from an EMBL/GenBank/DDBJ whole genome shotgun (WGS) entry which is preliminary data.</text>
</comment>
<proteinExistence type="predicted"/>
<sequence length="331" mass="38186">RAMVSDSPSADGTSKVKFADGAPFGKIRWEVGKDLISQENSYSHTIEVGGIPWRIYARTSDVRGKKFLSLFLEQLDGDYKVNRMDAEFVFKLVHYDDDEKTARTFLSEYTFDKDARRGGYADFITWEDAIDENKGFLRGDMLIVEVEFTLWNIIGFRKHNQIDFTLANDPSRDVALIIDGEKIYIGKQILAAHSPFFNSMFFGDFSEKNKKEIELKGVDYKEFTEVLHVIYPPSKKIKDDTFEYLLKLGDRFEIDFVVNQVEQFLISSTKLTIAAKLVFADRYRLFALQDHCLDSLQTIKQVTDLKKSKDSKHFSDALYVTLFNKIVKLSD</sequence>
<evidence type="ECO:0000259" key="1">
    <source>
        <dbReference type="PROSITE" id="PS50097"/>
    </source>
</evidence>
<dbReference type="CDD" id="cd18186">
    <property type="entry name" value="BTB_POZ_ZBTB_KLHL-like"/>
    <property type="match status" value="1"/>
</dbReference>
<dbReference type="PANTHER" id="PTHR47022:SF1">
    <property type="entry name" value="BTB AND MATH DOMAIN-CONTAINING PROTEIN 36-RELATED"/>
    <property type="match status" value="1"/>
</dbReference>
<dbReference type="PANTHER" id="PTHR47022">
    <property type="entry name" value="BTB AND MATH DOMAIN-CONTAINING PROTEIN 36-RELATED"/>
    <property type="match status" value="1"/>
</dbReference>
<dbReference type="SMART" id="SM00225">
    <property type="entry name" value="BTB"/>
    <property type="match status" value="1"/>
</dbReference>